<dbReference type="Proteomes" id="UP000007754">
    <property type="component" value="Chromosome Z"/>
</dbReference>
<feature type="coiled-coil region" evidence="6">
    <location>
        <begin position="280"/>
        <end position="375"/>
    </location>
</feature>
<evidence type="ECO:0000256" key="1">
    <source>
        <dbReference type="ARBA" id="ARBA00008874"/>
    </source>
</evidence>
<evidence type="ECO:0000256" key="4">
    <source>
        <dbReference type="ARBA" id="ARBA00022840"/>
    </source>
</evidence>
<dbReference type="GO" id="GO:0004674">
    <property type="term" value="F:protein serine/threonine kinase activity"/>
    <property type="evidence" value="ECO:0007669"/>
    <property type="project" value="UniProtKB-EC"/>
</dbReference>
<keyword evidence="10" id="KW-1185">Reference proteome</keyword>
<keyword evidence="6" id="KW-0175">Coiled coil</keyword>
<name>A0A674H041_TAEGU</name>
<organism evidence="9 10">
    <name type="scientific">Taeniopygia guttata</name>
    <name type="common">Zebra finch</name>
    <name type="synonym">Poephila guttata</name>
    <dbReference type="NCBI Taxonomy" id="59729"/>
    <lineage>
        <taxon>Eukaryota</taxon>
        <taxon>Metazoa</taxon>
        <taxon>Chordata</taxon>
        <taxon>Craniata</taxon>
        <taxon>Vertebrata</taxon>
        <taxon>Euteleostomi</taxon>
        <taxon>Archelosauria</taxon>
        <taxon>Archosauria</taxon>
        <taxon>Dinosauria</taxon>
        <taxon>Saurischia</taxon>
        <taxon>Theropoda</taxon>
        <taxon>Coelurosauria</taxon>
        <taxon>Aves</taxon>
        <taxon>Neognathae</taxon>
        <taxon>Neoaves</taxon>
        <taxon>Telluraves</taxon>
        <taxon>Australaves</taxon>
        <taxon>Passeriformes</taxon>
        <taxon>Passeroidea</taxon>
        <taxon>Estrildidae</taxon>
        <taxon>Estrildinae</taxon>
        <taxon>Taeniopygia</taxon>
    </lineage>
</organism>
<dbReference type="InterPro" id="IPR051931">
    <property type="entry name" value="PAK3-like"/>
</dbReference>
<dbReference type="PANTHER" id="PTHR45832">
    <property type="entry name" value="SERINE/THREONINE-PROTEIN KINASE SAMKA-RELATED-RELATED"/>
    <property type="match status" value="1"/>
</dbReference>
<dbReference type="InterPro" id="IPR011009">
    <property type="entry name" value="Kinase-like_dom_sf"/>
</dbReference>
<feature type="coiled-coil region" evidence="6">
    <location>
        <begin position="145"/>
        <end position="221"/>
    </location>
</feature>
<dbReference type="PROSITE" id="PS00108">
    <property type="entry name" value="PROTEIN_KINASE_ST"/>
    <property type="match status" value="1"/>
</dbReference>
<keyword evidence="4 5" id="KW-0067">ATP-binding</keyword>
<dbReference type="Pfam" id="PF00069">
    <property type="entry name" value="Pkinase"/>
    <property type="match status" value="1"/>
</dbReference>
<proteinExistence type="inferred from homology"/>
<evidence type="ECO:0000313" key="10">
    <source>
        <dbReference type="Proteomes" id="UP000007754"/>
    </source>
</evidence>
<dbReference type="PROSITE" id="PS00107">
    <property type="entry name" value="PROTEIN_KINASE_ATP"/>
    <property type="match status" value="1"/>
</dbReference>
<dbReference type="SMART" id="SM00220">
    <property type="entry name" value="S_TKc"/>
    <property type="match status" value="1"/>
</dbReference>
<dbReference type="Gene3D" id="3.30.200.20">
    <property type="entry name" value="Phosphorylase Kinase, domain 1"/>
    <property type="match status" value="1"/>
</dbReference>
<evidence type="ECO:0000256" key="7">
    <source>
        <dbReference type="SAM" id="MobiDB-lite"/>
    </source>
</evidence>
<feature type="compositionally biased region" description="Low complexity" evidence="7">
    <location>
        <begin position="416"/>
        <end position="425"/>
    </location>
</feature>
<dbReference type="PANTHER" id="PTHR45832:SF22">
    <property type="entry name" value="SERINE_THREONINE-PROTEIN KINASE SAMKA-RELATED"/>
    <property type="match status" value="1"/>
</dbReference>
<feature type="domain" description="Protein kinase" evidence="8">
    <location>
        <begin position="450"/>
        <end position="699"/>
    </location>
</feature>
<evidence type="ECO:0000256" key="6">
    <source>
        <dbReference type="SAM" id="Coils"/>
    </source>
</evidence>
<reference evidence="9" key="3">
    <citation type="submission" date="2025-09" db="UniProtKB">
        <authorList>
            <consortium name="Ensembl"/>
        </authorList>
    </citation>
    <scope>IDENTIFICATION</scope>
</reference>
<protein>
    <recommendedName>
        <fullName evidence="2">non-specific serine/threonine protein kinase</fullName>
        <ecNumber evidence="2">2.7.11.1</ecNumber>
    </recommendedName>
</protein>
<evidence type="ECO:0000256" key="2">
    <source>
        <dbReference type="ARBA" id="ARBA00012513"/>
    </source>
</evidence>
<dbReference type="OMA" id="QVCIATQ"/>
<dbReference type="GO" id="GO:0005524">
    <property type="term" value="F:ATP binding"/>
    <property type="evidence" value="ECO:0007669"/>
    <property type="project" value="UniProtKB-UniRule"/>
</dbReference>
<dbReference type="FunFam" id="1.10.510.10:FF:000421">
    <property type="entry name" value="Serine/threonine-protein kinase PAK 6"/>
    <property type="match status" value="1"/>
</dbReference>
<reference evidence="9 10" key="1">
    <citation type="journal article" date="2010" name="Nature">
        <title>The genome of a songbird.</title>
        <authorList>
            <person name="Warren W.C."/>
            <person name="Clayton D.F."/>
            <person name="Ellegren H."/>
            <person name="Arnold A.P."/>
            <person name="Hillier L.W."/>
            <person name="Kunstner A."/>
            <person name="Searle S."/>
            <person name="White S."/>
            <person name="Vilella A.J."/>
            <person name="Fairley S."/>
            <person name="Heger A."/>
            <person name="Kong L."/>
            <person name="Ponting C.P."/>
            <person name="Jarvis E.D."/>
            <person name="Mello C.V."/>
            <person name="Minx P."/>
            <person name="Lovell P."/>
            <person name="Velho T.A."/>
            <person name="Ferris M."/>
            <person name="Balakrishnan C.N."/>
            <person name="Sinha S."/>
            <person name="Blatti C."/>
            <person name="London S.E."/>
            <person name="Li Y."/>
            <person name="Lin Y.C."/>
            <person name="George J."/>
            <person name="Sweedler J."/>
            <person name="Southey B."/>
            <person name="Gunaratne P."/>
            <person name="Watson M."/>
            <person name="Nam K."/>
            <person name="Backstrom N."/>
            <person name="Smeds L."/>
            <person name="Nabholz B."/>
            <person name="Itoh Y."/>
            <person name="Whitney O."/>
            <person name="Pfenning A.R."/>
            <person name="Howard J."/>
            <person name="Volker M."/>
            <person name="Skinner B.M."/>
            <person name="Griffin D.K."/>
            <person name="Ye L."/>
            <person name="McLaren W.M."/>
            <person name="Flicek P."/>
            <person name="Quesada V."/>
            <person name="Velasco G."/>
            <person name="Lopez-Otin C."/>
            <person name="Puente X.S."/>
            <person name="Olender T."/>
            <person name="Lancet D."/>
            <person name="Smit A.F."/>
            <person name="Hubley R."/>
            <person name="Konkel M.K."/>
            <person name="Walker J.A."/>
            <person name="Batzer M.A."/>
            <person name="Gu W."/>
            <person name="Pollock D.D."/>
            <person name="Chen L."/>
            <person name="Cheng Z."/>
            <person name="Eichler E.E."/>
            <person name="Stapley J."/>
            <person name="Slate J."/>
            <person name="Ekblom R."/>
            <person name="Birkhead T."/>
            <person name="Burke T."/>
            <person name="Burt D."/>
            <person name="Scharff C."/>
            <person name="Adam I."/>
            <person name="Richard H."/>
            <person name="Sultan M."/>
            <person name="Soldatov A."/>
            <person name="Lehrach H."/>
            <person name="Edwards S.V."/>
            <person name="Yang S.P."/>
            <person name="Li X."/>
            <person name="Graves T."/>
            <person name="Fulton L."/>
            <person name="Nelson J."/>
            <person name="Chinwalla A."/>
            <person name="Hou S."/>
            <person name="Mardis E.R."/>
            <person name="Wilson R.K."/>
        </authorList>
    </citation>
    <scope>NUCLEOTIDE SEQUENCE [LARGE SCALE GENOMIC DNA]</scope>
</reference>
<dbReference type="Ensembl" id="ENSTGUT00000040510.1">
    <property type="protein sequence ID" value="ENSTGUP00000028765.1"/>
    <property type="gene ID" value="ENSTGUG00000003740.2"/>
</dbReference>
<dbReference type="InterPro" id="IPR008271">
    <property type="entry name" value="Ser/Thr_kinase_AS"/>
</dbReference>
<dbReference type="GeneTree" id="ENSGT00940000165560"/>
<evidence type="ECO:0000259" key="8">
    <source>
        <dbReference type="PROSITE" id="PS50011"/>
    </source>
</evidence>
<dbReference type="SUPFAM" id="SSF56112">
    <property type="entry name" value="Protein kinase-like (PK-like)"/>
    <property type="match status" value="1"/>
</dbReference>
<dbReference type="InterPro" id="IPR017441">
    <property type="entry name" value="Protein_kinase_ATP_BS"/>
</dbReference>
<dbReference type="Gene3D" id="1.10.510.10">
    <property type="entry name" value="Transferase(Phosphotransferase) domain 1"/>
    <property type="match status" value="1"/>
</dbReference>
<dbReference type="InterPro" id="IPR000719">
    <property type="entry name" value="Prot_kinase_dom"/>
</dbReference>
<feature type="region of interest" description="Disordered" evidence="7">
    <location>
        <begin position="407"/>
        <end position="429"/>
    </location>
</feature>
<dbReference type="InParanoid" id="A0A674H041"/>
<evidence type="ECO:0000256" key="3">
    <source>
        <dbReference type="ARBA" id="ARBA00022741"/>
    </source>
</evidence>
<evidence type="ECO:0000256" key="5">
    <source>
        <dbReference type="PROSITE-ProRule" id="PRU10141"/>
    </source>
</evidence>
<evidence type="ECO:0000313" key="9">
    <source>
        <dbReference type="Ensembl" id="ENSTGUP00000028765.1"/>
    </source>
</evidence>
<dbReference type="EC" id="2.7.11.1" evidence="2"/>
<sequence>MERVRRAVSSAFSLVAPRKAFRRLTGRLRGGRSQVRTSVPLGEVLASRDSSVQAGKAERHESTARVRGAWELRWKELAASERKRHSSLERVFEVAELTPVETLPQRDLLQEAFPLVAPKVCRPQRPAHRGLEKLRQEFSLPGQTLSQVCREKAALVKENAALEARLRATERDLRGVSEQLAEARSEKESLQSSLLEAQQHVSELETARSCLEAQVRTARQAKELILEDVRGLRRELLAVRSFSKQQCEDMAQQLRWAEEQCSKALRLWQAAEEAKKRKIVQNLESKLEQQSLKAQEKLEQWINLVAELQSQKAALDDKVRQLLGDLNERQQQLEQLRQELNKERQNGQDKLQAELREAQRKMEAMEKRHKEEVQRMHKILLQYRLAGRKQMNAGAAIKAVAAAASWEEAPSPQPENPRMSSSPRSSQEREEQFLRLLRRVVRKEDPEKKYTGWELLGSGGFGTIYKAFNAATGRAVAIKVLDLQHQGCEDVLKEILVMDKYKNPNIVTYLESYLVNEVVLMVLEFMDGGSLADVIRMKSLAVGHIATVCRECLLGLAFLHANQVIHRDIKSGNILLGRDGSVKLADFGLCGLLSLEQSKRRSMVGTTWWMAPEVVRREPYGPKVDTWSLGIVGIEMATGEAPYIRENSHTASYLIGKQGVPDLHKLGLPSGLCEFLGCCLQMDVDRRGSAEELLQHPFLQSAEPLLSLF</sequence>
<keyword evidence="3 5" id="KW-0547">Nucleotide-binding</keyword>
<comment type="similarity">
    <text evidence="1">Belongs to the protein kinase superfamily. STE Ser/Thr protein kinase family. STE20 subfamily.</text>
</comment>
<dbReference type="PROSITE" id="PS50011">
    <property type="entry name" value="PROTEIN_KINASE_DOM"/>
    <property type="match status" value="1"/>
</dbReference>
<dbReference type="AlphaFoldDB" id="A0A674H041"/>
<reference evidence="9" key="2">
    <citation type="submission" date="2025-08" db="UniProtKB">
        <authorList>
            <consortium name="Ensembl"/>
        </authorList>
    </citation>
    <scope>IDENTIFICATION</scope>
</reference>
<feature type="binding site" evidence="5">
    <location>
        <position position="479"/>
    </location>
    <ligand>
        <name>ATP</name>
        <dbReference type="ChEBI" id="CHEBI:30616"/>
    </ligand>
</feature>
<accession>A0A674H041</accession>